<reference evidence="2" key="1">
    <citation type="journal article" date="2020" name="Nat. Commun.">
        <title>Large-scale genome sequencing of mycorrhizal fungi provides insights into the early evolution of symbiotic traits.</title>
        <authorList>
            <person name="Miyauchi S."/>
            <person name="Kiss E."/>
            <person name="Kuo A."/>
            <person name="Drula E."/>
            <person name="Kohler A."/>
            <person name="Sanchez-Garcia M."/>
            <person name="Morin E."/>
            <person name="Andreopoulos B."/>
            <person name="Barry K.W."/>
            <person name="Bonito G."/>
            <person name="Buee M."/>
            <person name="Carver A."/>
            <person name="Chen C."/>
            <person name="Cichocki N."/>
            <person name="Clum A."/>
            <person name="Culley D."/>
            <person name="Crous P.W."/>
            <person name="Fauchery L."/>
            <person name="Girlanda M."/>
            <person name="Hayes R.D."/>
            <person name="Keri Z."/>
            <person name="LaButti K."/>
            <person name="Lipzen A."/>
            <person name="Lombard V."/>
            <person name="Magnuson J."/>
            <person name="Maillard F."/>
            <person name="Murat C."/>
            <person name="Nolan M."/>
            <person name="Ohm R.A."/>
            <person name="Pangilinan J."/>
            <person name="Pereira M.F."/>
            <person name="Perotto S."/>
            <person name="Peter M."/>
            <person name="Pfister S."/>
            <person name="Riley R."/>
            <person name="Sitrit Y."/>
            <person name="Stielow J.B."/>
            <person name="Szollosi G."/>
            <person name="Zifcakova L."/>
            <person name="Stursova M."/>
            <person name="Spatafora J.W."/>
            <person name="Tedersoo L."/>
            <person name="Vaario L.M."/>
            <person name="Yamada A."/>
            <person name="Yan M."/>
            <person name="Wang P."/>
            <person name="Xu J."/>
            <person name="Bruns T."/>
            <person name="Baldrian P."/>
            <person name="Vilgalys R."/>
            <person name="Dunand C."/>
            <person name="Henrissat B."/>
            <person name="Grigoriev I.V."/>
            <person name="Hibbett D."/>
            <person name="Nagy L.G."/>
            <person name="Martin F.M."/>
        </authorList>
    </citation>
    <scope>NUCLEOTIDE SEQUENCE</scope>
    <source>
        <strain evidence="2">UP504</strain>
    </source>
</reference>
<gene>
    <name evidence="2" type="ORF">BS47DRAFT_1356104</name>
</gene>
<protein>
    <submittedName>
        <fullName evidence="2">Uncharacterized protein</fullName>
    </submittedName>
</protein>
<accession>A0A9P6DLU9</accession>
<dbReference type="Proteomes" id="UP000886523">
    <property type="component" value="Unassembled WGS sequence"/>
</dbReference>
<dbReference type="AlphaFoldDB" id="A0A9P6DLU9"/>
<evidence type="ECO:0000256" key="1">
    <source>
        <dbReference type="SAM" id="MobiDB-lite"/>
    </source>
</evidence>
<feature type="compositionally biased region" description="Polar residues" evidence="1">
    <location>
        <begin position="136"/>
        <end position="154"/>
    </location>
</feature>
<dbReference type="EMBL" id="MU129332">
    <property type="protein sequence ID" value="KAF9503589.1"/>
    <property type="molecule type" value="Genomic_DNA"/>
</dbReference>
<name>A0A9P6DLU9_9AGAM</name>
<proteinExistence type="predicted"/>
<sequence>MAKIASLRRTGSRRIKGAHSAPKSTVSISRNASGYQKRLERKNKRPPTNDPDVYEYSATRDRRANITLDIDKDELRGLGQDTLDSDAANKAMEMLRKRLLLIWAKTWALSIVKTTKISIPMQPSKGKAMRSVSVLSNSRKSPAQENGPSLQKSPQGCHCPRYWMVTVEKVPITTTGPATLTPDPTKGRATRRKMKKTFLPPLMTRISNSRVMH</sequence>
<comment type="caution">
    <text evidence="2">The sequence shown here is derived from an EMBL/GenBank/DDBJ whole genome shotgun (WGS) entry which is preliminary data.</text>
</comment>
<feature type="region of interest" description="Disordered" evidence="1">
    <location>
        <begin position="1"/>
        <end position="54"/>
    </location>
</feature>
<feature type="region of interest" description="Disordered" evidence="1">
    <location>
        <begin position="136"/>
        <end position="155"/>
    </location>
</feature>
<evidence type="ECO:0000313" key="3">
    <source>
        <dbReference type="Proteomes" id="UP000886523"/>
    </source>
</evidence>
<organism evidence="2 3">
    <name type="scientific">Hydnum rufescens UP504</name>
    <dbReference type="NCBI Taxonomy" id="1448309"/>
    <lineage>
        <taxon>Eukaryota</taxon>
        <taxon>Fungi</taxon>
        <taxon>Dikarya</taxon>
        <taxon>Basidiomycota</taxon>
        <taxon>Agaricomycotina</taxon>
        <taxon>Agaricomycetes</taxon>
        <taxon>Cantharellales</taxon>
        <taxon>Hydnaceae</taxon>
        <taxon>Hydnum</taxon>
    </lineage>
</organism>
<keyword evidence="3" id="KW-1185">Reference proteome</keyword>
<feature type="compositionally biased region" description="Polar residues" evidence="1">
    <location>
        <begin position="22"/>
        <end position="34"/>
    </location>
</feature>
<evidence type="ECO:0000313" key="2">
    <source>
        <dbReference type="EMBL" id="KAF9503589.1"/>
    </source>
</evidence>